<gene>
    <name evidence="2" type="ORF">SAMN05444159_1243</name>
</gene>
<name>A0A1M6LCY7_9BRAD</name>
<keyword evidence="1" id="KW-0472">Membrane</keyword>
<organism evidence="2 3">
    <name type="scientific">Bradyrhizobium lablabi</name>
    <dbReference type="NCBI Taxonomy" id="722472"/>
    <lineage>
        <taxon>Bacteria</taxon>
        <taxon>Pseudomonadati</taxon>
        <taxon>Pseudomonadota</taxon>
        <taxon>Alphaproteobacteria</taxon>
        <taxon>Hyphomicrobiales</taxon>
        <taxon>Nitrobacteraceae</taxon>
        <taxon>Bradyrhizobium</taxon>
    </lineage>
</organism>
<sequence>MQEHEIRAIVKATLDEEREQHGQLLDDAVIKAVASILTAFGIEDDEKKEIRADFRHLRRWRKSVEAAQGLTFKVVITALVSGFVGAVWLGFKTLLGK</sequence>
<reference evidence="2 3" key="1">
    <citation type="submission" date="2016-11" db="EMBL/GenBank/DDBJ databases">
        <authorList>
            <person name="Jaros S."/>
            <person name="Januszkiewicz K."/>
            <person name="Wedrychowicz H."/>
        </authorList>
    </citation>
    <scope>NUCLEOTIDE SEQUENCE [LARGE SCALE GENOMIC DNA]</scope>
    <source>
        <strain evidence="2 3">GAS499</strain>
    </source>
</reference>
<dbReference type="EMBL" id="LT670844">
    <property type="protein sequence ID" value="SHJ69101.1"/>
    <property type="molecule type" value="Genomic_DNA"/>
</dbReference>
<evidence type="ECO:0000313" key="3">
    <source>
        <dbReference type="Proteomes" id="UP000189935"/>
    </source>
</evidence>
<protein>
    <submittedName>
        <fullName evidence="2">Uncharacterized protein</fullName>
    </submittedName>
</protein>
<feature type="transmembrane region" description="Helical" evidence="1">
    <location>
        <begin position="70"/>
        <end position="91"/>
    </location>
</feature>
<keyword evidence="1" id="KW-1133">Transmembrane helix</keyword>
<dbReference type="AlphaFoldDB" id="A0A1M6LCY7"/>
<dbReference type="OrthoDB" id="479677at2"/>
<accession>A0A1M6LCY7</accession>
<evidence type="ECO:0000256" key="1">
    <source>
        <dbReference type="SAM" id="Phobius"/>
    </source>
</evidence>
<dbReference type="Proteomes" id="UP000189935">
    <property type="component" value="Chromosome I"/>
</dbReference>
<evidence type="ECO:0000313" key="2">
    <source>
        <dbReference type="EMBL" id="SHJ69101.1"/>
    </source>
</evidence>
<keyword evidence="1" id="KW-0812">Transmembrane</keyword>
<proteinExistence type="predicted"/>
<dbReference type="RefSeq" id="WP_079544729.1">
    <property type="nucleotide sequence ID" value="NZ_LT670844.1"/>
</dbReference>